<dbReference type="AlphaFoldDB" id="A0A1I4PBQ8"/>
<dbReference type="EMBL" id="FOTS01000060">
    <property type="protein sequence ID" value="SFM24793.1"/>
    <property type="molecule type" value="Genomic_DNA"/>
</dbReference>
<accession>A0A1I4PBQ8</accession>
<dbReference type="InterPro" id="IPR015422">
    <property type="entry name" value="PyrdxlP-dep_Trfase_small"/>
</dbReference>
<dbReference type="InterPro" id="IPR004838">
    <property type="entry name" value="NHTrfase_class1_PyrdxlP-BS"/>
</dbReference>
<name>A0A1I4PBQ8_9FIRM</name>
<reference evidence="4" key="1">
    <citation type="submission" date="2016-10" db="EMBL/GenBank/DDBJ databases">
        <authorList>
            <person name="Varghese N."/>
            <person name="Submissions S."/>
        </authorList>
    </citation>
    <scope>NUCLEOTIDE SEQUENCE [LARGE SCALE GENOMIC DNA]</scope>
    <source>
        <strain evidence="4">DSM 13327</strain>
    </source>
</reference>
<comment type="similarity">
    <text evidence="1">Belongs to the class-I pyridoxal-phosphate-dependent aminotransferase family.</text>
</comment>
<dbReference type="RefSeq" id="WP_090943093.1">
    <property type="nucleotide sequence ID" value="NZ_FOTS01000060.1"/>
</dbReference>
<comment type="cofactor">
    <cofactor evidence="1">
        <name>pyridoxal 5'-phosphate</name>
        <dbReference type="ChEBI" id="CHEBI:597326"/>
    </cofactor>
</comment>
<dbReference type="InterPro" id="IPR004839">
    <property type="entry name" value="Aminotransferase_I/II_large"/>
</dbReference>
<dbReference type="PANTHER" id="PTHR42691:SF1">
    <property type="entry name" value="ASPARTATE AMINOTRANSFERASE YHDR-RELATED"/>
    <property type="match status" value="1"/>
</dbReference>
<evidence type="ECO:0000313" key="4">
    <source>
        <dbReference type="Proteomes" id="UP000199520"/>
    </source>
</evidence>
<keyword evidence="1 3" id="KW-0808">Transferase</keyword>
<dbReference type="PANTHER" id="PTHR42691">
    <property type="entry name" value="ASPARTATE AMINOTRANSFERASE YHDR-RELATED"/>
    <property type="match status" value="1"/>
</dbReference>
<organism evidence="3 4">
    <name type="scientific">Pelosinus propionicus DSM 13327</name>
    <dbReference type="NCBI Taxonomy" id="1123291"/>
    <lineage>
        <taxon>Bacteria</taxon>
        <taxon>Bacillati</taxon>
        <taxon>Bacillota</taxon>
        <taxon>Negativicutes</taxon>
        <taxon>Selenomonadales</taxon>
        <taxon>Sporomusaceae</taxon>
        <taxon>Pelosinus</taxon>
    </lineage>
</organism>
<proteinExistence type="inferred from homology"/>
<dbReference type="EC" id="2.6.1.-" evidence="1"/>
<protein>
    <recommendedName>
        <fullName evidence="1">Aminotransferase</fullName>
        <ecNumber evidence="1">2.6.1.-</ecNumber>
    </recommendedName>
</protein>
<dbReference type="SUPFAM" id="SSF53383">
    <property type="entry name" value="PLP-dependent transferases"/>
    <property type="match status" value="1"/>
</dbReference>
<keyword evidence="4" id="KW-1185">Reference proteome</keyword>
<dbReference type="STRING" id="1123291.SAMN04490355_106028"/>
<dbReference type="InterPro" id="IPR015421">
    <property type="entry name" value="PyrdxlP-dep_Trfase_major"/>
</dbReference>
<feature type="domain" description="Aminotransferase class I/classII large" evidence="2">
    <location>
        <begin position="34"/>
        <end position="374"/>
    </location>
</feature>
<dbReference type="NCBIfam" id="NF005305">
    <property type="entry name" value="PRK06836.1"/>
    <property type="match status" value="1"/>
</dbReference>
<dbReference type="InterPro" id="IPR015424">
    <property type="entry name" value="PyrdxlP-dep_Trfase"/>
</dbReference>
<dbReference type="OrthoDB" id="9802328at2"/>
<dbReference type="PROSITE" id="PS00105">
    <property type="entry name" value="AA_TRANSFER_CLASS_1"/>
    <property type="match status" value="1"/>
</dbReference>
<dbReference type="Gene3D" id="3.40.640.10">
    <property type="entry name" value="Type I PLP-dependent aspartate aminotransferase-like (Major domain)"/>
    <property type="match status" value="1"/>
</dbReference>
<gene>
    <name evidence="3" type="ORF">SAMN04490355_106028</name>
</gene>
<evidence type="ECO:0000256" key="1">
    <source>
        <dbReference type="RuleBase" id="RU000481"/>
    </source>
</evidence>
<dbReference type="CDD" id="cd00609">
    <property type="entry name" value="AAT_like"/>
    <property type="match status" value="1"/>
</dbReference>
<dbReference type="Pfam" id="PF00155">
    <property type="entry name" value="Aminotran_1_2"/>
    <property type="match status" value="1"/>
</dbReference>
<dbReference type="GO" id="GO:0030170">
    <property type="term" value="F:pyridoxal phosphate binding"/>
    <property type="evidence" value="ECO:0007669"/>
    <property type="project" value="InterPro"/>
</dbReference>
<keyword evidence="1 3" id="KW-0032">Aminotransferase</keyword>
<sequence length="396" mass="44117">MISQNIYNKINKSSWIRAMFEEGAKLRKIHGAENVYDFSLGNPDYEPPVEVKNAIKKYTSDDCTGLHRYMSNAGHPEVREKIAEKTSEESGLPVTQNHIIMTCGAAGGLNVVLKTILNPEDEVIVFSPYFVEYLFYIENCSGKPVVVPADPQTFEPSLDLLARSITPKCKAIIINSPNNPTGVVYSEETLKKIAALLETKETEFSSEILVISDEPYSKIVYDQVEVPNILKIFKHSAIVNSYSKSLAIPGERVGYIAVNPSITDVDLLINGIIFCNRTLGFVNAPSLFQKVIADSLDAVVNTDEYKKRRDFLYNNLIELGYSCVKPQGAFYLFPQSLIPDDIEFAKRALKHNLLIVPGSGFGCPGYFRLAYCVDFKSIKNSIPAFKSLAEEIKGQK</sequence>
<dbReference type="GO" id="GO:0008483">
    <property type="term" value="F:transaminase activity"/>
    <property type="evidence" value="ECO:0007669"/>
    <property type="project" value="UniProtKB-KW"/>
</dbReference>
<evidence type="ECO:0000313" key="3">
    <source>
        <dbReference type="EMBL" id="SFM24793.1"/>
    </source>
</evidence>
<dbReference type="Proteomes" id="UP000199520">
    <property type="component" value="Unassembled WGS sequence"/>
</dbReference>
<dbReference type="Gene3D" id="3.90.1150.10">
    <property type="entry name" value="Aspartate Aminotransferase, domain 1"/>
    <property type="match status" value="2"/>
</dbReference>
<evidence type="ECO:0000259" key="2">
    <source>
        <dbReference type="Pfam" id="PF00155"/>
    </source>
</evidence>